<accession>A0A8X6PIC0</accession>
<evidence type="ECO:0000313" key="3">
    <source>
        <dbReference type="Proteomes" id="UP000887013"/>
    </source>
</evidence>
<dbReference type="Proteomes" id="UP000887013">
    <property type="component" value="Unassembled WGS sequence"/>
</dbReference>
<sequence>MDKAVFQMDTSGALASHDGPPTNSPSLSANAVGEKKRGEIPLTSAVTAAFSSHLSIWWQNRVRKPFPYLPHRSRLSSSSTSLSTGEEIIVDIEEEDASETMPPPTTSNKPKIPPFLKTSKGD</sequence>
<evidence type="ECO:0000313" key="2">
    <source>
        <dbReference type="EMBL" id="GFT68971.1"/>
    </source>
</evidence>
<evidence type="ECO:0000256" key="1">
    <source>
        <dbReference type="SAM" id="MobiDB-lite"/>
    </source>
</evidence>
<protein>
    <submittedName>
        <fullName evidence="2">Uncharacterized protein</fullName>
    </submittedName>
</protein>
<keyword evidence="3" id="KW-1185">Reference proteome</keyword>
<comment type="caution">
    <text evidence="2">The sequence shown here is derived from an EMBL/GenBank/DDBJ whole genome shotgun (WGS) entry which is preliminary data.</text>
</comment>
<proteinExistence type="predicted"/>
<reference evidence="2" key="1">
    <citation type="submission" date="2020-08" db="EMBL/GenBank/DDBJ databases">
        <title>Multicomponent nature underlies the extraordinary mechanical properties of spider dragline silk.</title>
        <authorList>
            <person name="Kono N."/>
            <person name="Nakamura H."/>
            <person name="Mori M."/>
            <person name="Yoshida Y."/>
            <person name="Ohtoshi R."/>
            <person name="Malay A.D."/>
            <person name="Moran D.A.P."/>
            <person name="Tomita M."/>
            <person name="Numata K."/>
            <person name="Arakawa K."/>
        </authorList>
    </citation>
    <scope>NUCLEOTIDE SEQUENCE</scope>
</reference>
<dbReference type="EMBL" id="BMAW01116069">
    <property type="protein sequence ID" value="GFT68971.1"/>
    <property type="molecule type" value="Genomic_DNA"/>
</dbReference>
<organism evidence="2 3">
    <name type="scientific">Nephila pilipes</name>
    <name type="common">Giant wood spider</name>
    <name type="synonym">Nephila maculata</name>
    <dbReference type="NCBI Taxonomy" id="299642"/>
    <lineage>
        <taxon>Eukaryota</taxon>
        <taxon>Metazoa</taxon>
        <taxon>Ecdysozoa</taxon>
        <taxon>Arthropoda</taxon>
        <taxon>Chelicerata</taxon>
        <taxon>Arachnida</taxon>
        <taxon>Araneae</taxon>
        <taxon>Araneomorphae</taxon>
        <taxon>Entelegynae</taxon>
        <taxon>Araneoidea</taxon>
        <taxon>Nephilidae</taxon>
        <taxon>Nephila</taxon>
    </lineage>
</organism>
<feature type="region of interest" description="Disordered" evidence="1">
    <location>
        <begin position="1"/>
        <end position="35"/>
    </location>
</feature>
<name>A0A8X6PIC0_NEPPI</name>
<feature type="region of interest" description="Disordered" evidence="1">
    <location>
        <begin position="93"/>
        <end position="122"/>
    </location>
</feature>
<gene>
    <name evidence="2" type="ORF">NPIL_677571</name>
</gene>
<dbReference type="AlphaFoldDB" id="A0A8X6PIC0"/>